<protein>
    <submittedName>
        <fullName evidence="1">Uncharacterized protein</fullName>
    </submittedName>
</protein>
<dbReference type="EMBL" id="BMFH01000001">
    <property type="protein sequence ID" value="GGD47799.1"/>
    <property type="molecule type" value="Genomic_DNA"/>
</dbReference>
<evidence type="ECO:0000313" key="1">
    <source>
        <dbReference type="EMBL" id="GGD47799.1"/>
    </source>
</evidence>
<reference evidence="2" key="1">
    <citation type="journal article" date="2019" name="Int. J. Syst. Evol. Microbiol.">
        <title>The Global Catalogue of Microorganisms (GCM) 10K type strain sequencing project: providing services to taxonomists for standard genome sequencing and annotation.</title>
        <authorList>
            <consortium name="The Broad Institute Genomics Platform"/>
            <consortium name="The Broad Institute Genome Sequencing Center for Infectious Disease"/>
            <person name="Wu L."/>
            <person name="Ma J."/>
        </authorList>
    </citation>
    <scope>NUCLEOTIDE SEQUENCE [LARGE SCALE GENOMIC DNA]</scope>
    <source>
        <strain evidence="2">CGMCC 1.12606</strain>
    </source>
</reference>
<dbReference type="Pfam" id="PF20001">
    <property type="entry name" value="DUF6428"/>
    <property type="match status" value="1"/>
</dbReference>
<comment type="caution">
    <text evidence="1">The sequence shown here is derived from an EMBL/GenBank/DDBJ whole genome shotgun (WGS) entry which is preliminary data.</text>
</comment>
<sequence>MKTSDFLQLLKEQSSKELIFEYAPGQKVGANYHITEVKNVIIESVDCGGRMDSWRETVIQLWESPAEINKTSYMSSFKAKSILDRVHSLKPMDQDAVLRFEYGNPSFHTAQLYANDIRVGSRDITIVLDSSPTRCKAEDICGVGAVPEPVESGCCEPGSGCC</sequence>
<dbReference type="RefSeq" id="WP_188369891.1">
    <property type="nucleotide sequence ID" value="NZ_BMFH01000001.1"/>
</dbReference>
<name>A0ABQ1QV51_9FLAO</name>
<gene>
    <name evidence="1" type="ORF">GCM10011361_13210</name>
</gene>
<accession>A0ABQ1QV51</accession>
<evidence type="ECO:0000313" key="2">
    <source>
        <dbReference type="Proteomes" id="UP000625780"/>
    </source>
</evidence>
<proteinExistence type="predicted"/>
<organism evidence="1 2">
    <name type="scientific">Muriicola marianensis</name>
    <dbReference type="NCBI Taxonomy" id="1324801"/>
    <lineage>
        <taxon>Bacteria</taxon>
        <taxon>Pseudomonadati</taxon>
        <taxon>Bacteroidota</taxon>
        <taxon>Flavobacteriia</taxon>
        <taxon>Flavobacteriales</taxon>
        <taxon>Flavobacteriaceae</taxon>
        <taxon>Muriicola</taxon>
    </lineage>
</organism>
<keyword evidence="2" id="KW-1185">Reference proteome</keyword>
<dbReference type="InterPro" id="IPR045534">
    <property type="entry name" value="DUF6428"/>
</dbReference>
<dbReference type="Proteomes" id="UP000625780">
    <property type="component" value="Unassembled WGS sequence"/>
</dbReference>